<name>A0A4Y9ZQ07_9AGAM</name>
<dbReference type="Proteomes" id="UP000298061">
    <property type="component" value="Unassembled WGS sequence"/>
</dbReference>
<proteinExistence type="predicted"/>
<evidence type="ECO:0000313" key="3">
    <source>
        <dbReference type="Proteomes" id="UP000298061"/>
    </source>
</evidence>
<gene>
    <name evidence="2" type="ORF">EWM64_g8445</name>
</gene>
<feature type="compositionally biased region" description="Basic and acidic residues" evidence="1">
    <location>
        <begin position="1"/>
        <end position="16"/>
    </location>
</feature>
<evidence type="ECO:0000313" key="2">
    <source>
        <dbReference type="EMBL" id="TFY75568.1"/>
    </source>
</evidence>
<sequence length="76" mass="8447">MLEDKRSLKDLEDAPHPWDASTKGSIGSPIEVDSVQDLTAFQKFTGFLTRYGIETHGCVQAKHPVSFLLTITGHLY</sequence>
<comment type="caution">
    <text evidence="2">The sequence shown here is derived from an EMBL/GenBank/DDBJ whole genome shotgun (WGS) entry which is preliminary data.</text>
</comment>
<feature type="region of interest" description="Disordered" evidence="1">
    <location>
        <begin position="1"/>
        <end position="27"/>
    </location>
</feature>
<reference evidence="2 3" key="1">
    <citation type="submission" date="2019-02" db="EMBL/GenBank/DDBJ databases">
        <title>Genome sequencing of the rare red list fungi Hericium alpestre (H. flagellum).</title>
        <authorList>
            <person name="Buettner E."/>
            <person name="Kellner H."/>
        </authorList>
    </citation>
    <scope>NUCLEOTIDE SEQUENCE [LARGE SCALE GENOMIC DNA]</scope>
    <source>
        <strain evidence="2 3">DSM 108284</strain>
    </source>
</reference>
<organism evidence="2 3">
    <name type="scientific">Hericium alpestre</name>
    <dbReference type="NCBI Taxonomy" id="135208"/>
    <lineage>
        <taxon>Eukaryota</taxon>
        <taxon>Fungi</taxon>
        <taxon>Dikarya</taxon>
        <taxon>Basidiomycota</taxon>
        <taxon>Agaricomycotina</taxon>
        <taxon>Agaricomycetes</taxon>
        <taxon>Russulales</taxon>
        <taxon>Hericiaceae</taxon>
        <taxon>Hericium</taxon>
    </lineage>
</organism>
<protein>
    <submittedName>
        <fullName evidence="2">Uncharacterized protein</fullName>
    </submittedName>
</protein>
<evidence type="ECO:0000256" key="1">
    <source>
        <dbReference type="SAM" id="MobiDB-lite"/>
    </source>
</evidence>
<keyword evidence="3" id="KW-1185">Reference proteome</keyword>
<dbReference type="AlphaFoldDB" id="A0A4Y9ZQ07"/>
<accession>A0A4Y9ZQ07</accession>
<dbReference type="EMBL" id="SFCI01001521">
    <property type="protein sequence ID" value="TFY75568.1"/>
    <property type="molecule type" value="Genomic_DNA"/>
</dbReference>